<dbReference type="OrthoDB" id="432483at2759"/>
<reference evidence="3" key="1">
    <citation type="journal article" date="2020" name="Stud. Mycol.">
        <title>101 Dothideomycetes genomes: a test case for predicting lifestyles and emergence of pathogens.</title>
        <authorList>
            <person name="Haridas S."/>
            <person name="Albert R."/>
            <person name="Binder M."/>
            <person name="Bloem J."/>
            <person name="Labutti K."/>
            <person name="Salamov A."/>
            <person name="Andreopoulos B."/>
            <person name="Baker S."/>
            <person name="Barry K."/>
            <person name="Bills G."/>
            <person name="Bluhm B."/>
            <person name="Cannon C."/>
            <person name="Castanera R."/>
            <person name="Culley D."/>
            <person name="Daum C."/>
            <person name="Ezra D."/>
            <person name="Gonzalez J."/>
            <person name="Henrissat B."/>
            <person name="Kuo A."/>
            <person name="Liang C."/>
            <person name="Lipzen A."/>
            <person name="Lutzoni F."/>
            <person name="Magnuson J."/>
            <person name="Mondo S."/>
            <person name="Nolan M."/>
            <person name="Ohm R."/>
            <person name="Pangilinan J."/>
            <person name="Park H.-J."/>
            <person name="Ramirez L."/>
            <person name="Alfaro M."/>
            <person name="Sun H."/>
            <person name="Tritt A."/>
            <person name="Yoshinaga Y."/>
            <person name="Zwiers L.-H."/>
            <person name="Turgeon B."/>
            <person name="Goodwin S."/>
            <person name="Spatafora J."/>
            <person name="Crous P."/>
            <person name="Grigoriev I."/>
        </authorList>
    </citation>
    <scope>NUCLEOTIDE SEQUENCE</scope>
    <source>
        <strain evidence="3">CBS 116435</strain>
    </source>
</reference>
<comment type="caution">
    <text evidence="3">The sequence shown here is derived from an EMBL/GenBank/DDBJ whole genome shotgun (WGS) entry which is preliminary data.</text>
</comment>
<evidence type="ECO:0000313" key="3">
    <source>
        <dbReference type="EMBL" id="KAF2715887.1"/>
    </source>
</evidence>
<feature type="domain" description="Azaphilone pigments biosynthesis cluster protein L N-terminal" evidence="2">
    <location>
        <begin position="2"/>
        <end position="202"/>
    </location>
</feature>
<dbReference type="EMBL" id="MU003936">
    <property type="protein sequence ID" value="KAF2715887.1"/>
    <property type="molecule type" value="Genomic_DNA"/>
</dbReference>
<name>A0A9P4UHL6_9PEZI</name>
<dbReference type="Pfam" id="PF17111">
    <property type="entry name" value="PigL_N"/>
    <property type="match status" value="1"/>
</dbReference>
<evidence type="ECO:0000256" key="1">
    <source>
        <dbReference type="SAM" id="MobiDB-lite"/>
    </source>
</evidence>
<dbReference type="Proteomes" id="UP000799441">
    <property type="component" value="Unassembled WGS sequence"/>
</dbReference>
<keyword evidence="4" id="KW-1185">Reference proteome</keyword>
<evidence type="ECO:0000259" key="2">
    <source>
        <dbReference type="Pfam" id="PF17111"/>
    </source>
</evidence>
<dbReference type="AlphaFoldDB" id="A0A9P4UHL6"/>
<dbReference type="InterPro" id="IPR031348">
    <property type="entry name" value="PigL_N"/>
</dbReference>
<organism evidence="3 4">
    <name type="scientific">Polychaeton citri CBS 116435</name>
    <dbReference type="NCBI Taxonomy" id="1314669"/>
    <lineage>
        <taxon>Eukaryota</taxon>
        <taxon>Fungi</taxon>
        <taxon>Dikarya</taxon>
        <taxon>Ascomycota</taxon>
        <taxon>Pezizomycotina</taxon>
        <taxon>Dothideomycetes</taxon>
        <taxon>Dothideomycetidae</taxon>
        <taxon>Capnodiales</taxon>
        <taxon>Capnodiaceae</taxon>
        <taxon>Polychaeton</taxon>
    </lineage>
</organism>
<sequence>MADPLSIAASLLAITTAAVQSTRSLYETIKRFRDRDKTLRRLQNELEDLIKILDSLTEVTDTEESVLVLLQGPIQRCNQVCREFEKTMKTFTGKSKTGIRDWTRMEFSRGDINEFIDTIAGYKSTISVGIGTITMQTSKVSHGVLLEYNEMIQDTAYNLEVHLQRIDEKMAQLMAEHISTSGTSIDLKDERLVTEQCLRICEDAKSYLERLSDRESSLLREAQQGVEQEHSFEAQLRTSQTLDKNRDSLVETIGHLSRRVQSLVQNGGSDNNDERSRLQSDIEISKQCLDICKAASEASRQKVYRIGEAVAEGDSDQVVVTTLADLFDIGKALSKGKSAQLVGSMTDLTLRHMTEHRYSSRFGALANDSELAEVGAANLFPASGAQKSKDASSPESGGREQTSKPGARQDKPLSNEMRKRGGN</sequence>
<gene>
    <name evidence="3" type="ORF">K431DRAFT_316920</name>
</gene>
<feature type="compositionally biased region" description="Basic and acidic residues" evidence="1">
    <location>
        <begin position="387"/>
        <end position="423"/>
    </location>
</feature>
<accession>A0A9P4UHL6</accession>
<protein>
    <recommendedName>
        <fullName evidence="2">Azaphilone pigments biosynthesis cluster protein L N-terminal domain-containing protein</fullName>
    </recommendedName>
</protein>
<feature type="region of interest" description="Disordered" evidence="1">
    <location>
        <begin position="379"/>
        <end position="423"/>
    </location>
</feature>
<feature type="region of interest" description="Disordered" evidence="1">
    <location>
        <begin position="219"/>
        <end position="238"/>
    </location>
</feature>
<evidence type="ECO:0000313" key="4">
    <source>
        <dbReference type="Proteomes" id="UP000799441"/>
    </source>
</evidence>
<proteinExistence type="predicted"/>